<dbReference type="EC" id="2.7.7.7" evidence="4"/>
<feature type="region of interest" description="Disordered" evidence="21">
    <location>
        <begin position="1355"/>
        <end position="1427"/>
    </location>
</feature>
<evidence type="ECO:0000256" key="21">
    <source>
        <dbReference type="SAM" id="MobiDB-lite"/>
    </source>
</evidence>
<dbReference type="InterPro" id="IPR001126">
    <property type="entry name" value="UmuC"/>
</dbReference>
<dbReference type="InterPro" id="IPR022880">
    <property type="entry name" value="DNApol_IV"/>
</dbReference>
<keyword evidence="6" id="KW-0515">Mutator protein</keyword>
<dbReference type="PROSITE" id="PS50173">
    <property type="entry name" value="UMUC"/>
    <property type="match status" value="1"/>
</dbReference>
<dbReference type="InterPro" id="IPR041298">
    <property type="entry name" value="UBZ3"/>
</dbReference>
<evidence type="ECO:0000256" key="9">
    <source>
        <dbReference type="ARBA" id="ARBA00022705"/>
    </source>
</evidence>
<dbReference type="FunFam" id="1.10.150.810:FF:000001">
    <property type="entry name" value="DNA polymerase kappa"/>
    <property type="match status" value="1"/>
</dbReference>
<feature type="compositionally biased region" description="Basic and acidic residues" evidence="21">
    <location>
        <begin position="1178"/>
        <end position="1201"/>
    </location>
</feature>
<dbReference type="InterPro" id="IPR001876">
    <property type="entry name" value="Znf_RanBP2"/>
</dbReference>
<dbReference type="Gramene" id="GBG64296">
    <property type="protein sequence ID" value="GBG64296"/>
    <property type="gene ID" value="CBR_g41215"/>
</dbReference>
<feature type="region of interest" description="Disordered" evidence="21">
    <location>
        <begin position="934"/>
        <end position="972"/>
    </location>
</feature>
<dbReference type="InterPro" id="IPR043502">
    <property type="entry name" value="DNA/RNA_pol_sf"/>
</dbReference>
<feature type="region of interest" description="Disordered" evidence="21">
    <location>
        <begin position="1004"/>
        <end position="1027"/>
    </location>
</feature>
<dbReference type="OrthoDB" id="1747274at2759"/>
<dbReference type="InterPro" id="IPR036775">
    <property type="entry name" value="DNA_pol_Y-fam_lit_finger_sf"/>
</dbReference>
<keyword evidence="12 20" id="KW-0863">Zinc-finger</keyword>
<feature type="region of interest" description="Disordered" evidence="21">
    <location>
        <begin position="1166"/>
        <end position="1201"/>
    </location>
</feature>
<feature type="region of interest" description="Disordered" evidence="21">
    <location>
        <begin position="60"/>
        <end position="276"/>
    </location>
</feature>
<evidence type="ECO:0000256" key="3">
    <source>
        <dbReference type="ARBA" id="ARBA00010945"/>
    </source>
</evidence>
<organism evidence="25 26">
    <name type="scientific">Chara braunii</name>
    <name type="common">Braun's stonewort</name>
    <dbReference type="NCBI Taxonomy" id="69332"/>
    <lineage>
        <taxon>Eukaryota</taxon>
        <taxon>Viridiplantae</taxon>
        <taxon>Streptophyta</taxon>
        <taxon>Charophyceae</taxon>
        <taxon>Charales</taxon>
        <taxon>Characeae</taxon>
        <taxon>Chara</taxon>
    </lineage>
</organism>
<dbReference type="GO" id="GO:0003887">
    <property type="term" value="F:DNA-directed DNA polymerase activity"/>
    <property type="evidence" value="ECO:0007669"/>
    <property type="project" value="UniProtKB-KW"/>
</dbReference>
<dbReference type="SUPFAM" id="SSF90209">
    <property type="entry name" value="Ran binding protein zinc finger-like"/>
    <property type="match status" value="1"/>
</dbReference>
<dbReference type="FunFam" id="3.30.70.270:FF:000014">
    <property type="entry name" value="DNA polymerase kappa subunit"/>
    <property type="match status" value="1"/>
</dbReference>
<evidence type="ECO:0000256" key="2">
    <source>
        <dbReference type="ARBA" id="ARBA00004123"/>
    </source>
</evidence>
<reference evidence="25 26" key="1">
    <citation type="journal article" date="2018" name="Cell">
        <title>The Chara Genome: Secondary Complexity and Implications for Plant Terrestrialization.</title>
        <authorList>
            <person name="Nishiyama T."/>
            <person name="Sakayama H."/>
            <person name="Vries J.D."/>
            <person name="Buschmann H."/>
            <person name="Saint-Marcoux D."/>
            <person name="Ullrich K.K."/>
            <person name="Haas F.B."/>
            <person name="Vanderstraeten L."/>
            <person name="Becker D."/>
            <person name="Lang D."/>
            <person name="Vosolsobe S."/>
            <person name="Rombauts S."/>
            <person name="Wilhelmsson P.K.I."/>
            <person name="Janitza P."/>
            <person name="Kern R."/>
            <person name="Heyl A."/>
            <person name="Rumpler F."/>
            <person name="Villalobos L.I.A.C."/>
            <person name="Clay J.M."/>
            <person name="Skokan R."/>
            <person name="Toyoda A."/>
            <person name="Suzuki Y."/>
            <person name="Kagoshima H."/>
            <person name="Schijlen E."/>
            <person name="Tajeshwar N."/>
            <person name="Catarino B."/>
            <person name="Hetherington A.J."/>
            <person name="Saltykova A."/>
            <person name="Bonnot C."/>
            <person name="Breuninger H."/>
            <person name="Symeonidi A."/>
            <person name="Radhakrishnan G.V."/>
            <person name="Van Nieuwerburgh F."/>
            <person name="Deforce D."/>
            <person name="Chang C."/>
            <person name="Karol K.G."/>
            <person name="Hedrich R."/>
            <person name="Ulvskov P."/>
            <person name="Glockner G."/>
            <person name="Delwiche C.F."/>
            <person name="Petrasek J."/>
            <person name="Van de Peer Y."/>
            <person name="Friml J."/>
            <person name="Beilby M."/>
            <person name="Dolan L."/>
            <person name="Kohara Y."/>
            <person name="Sugano S."/>
            <person name="Fujiyama A."/>
            <person name="Delaux P.-M."/>
            <person name="Quint M."/>
            <person name="TheiBen G."/>
            <person name="Hagemann M."/>
            <person name="Harholt J."/>
            <person name="Dunand C."/>
            <person name="Zachgo S."/>
            <person name="Langdale J."/>
            <person name="Maumus F."/>
            <person name="Straeten D.V.D."/>
            <person name="Gould S.B."/>
            <person name="Rensing S.A."/>
        </authorList>
    </citation>
    <scope>NUCLEOTIDE SEQUENCE [LARGE SCALE GENOMIC DNA]</scope>
    <source>
        <strain evidence="25 26">S276</strain>
    </source>
</reference>
<dbReference type="CDD" id="cd03586">
    <property type="entry name" value="PolY_Pol_IV_kappa"/>
    <property type="match status" value="1"/>
</dbReference>
<dbReference type="Gene3D" id="3.40.1170.60">
    <property type="match status" value="1"/>
</dbReference>
<evidence type="ECO:0000256" key="12">
    <source>
        <dbReference type="ARBA" id="ARBA00022771"/>
    </source>
</evidence>
<dbReference type="STRING" id="69332.A0A388K2M5"/>
<dbReference type="SUPFAM" id="SSF56672">
    <property type="entry name" value="DNA/RNA polymerases"/>
    <property type="match status" value="1"/>
</dbReference>
<dbReference type="PANTHER" id="PTHR11076">
    <property type="entry name" value="DNA REPAIR POLYMERASE UMUC / TRANSFERASE FAMILY MEMBER"/>
    <property type="match status" value="1"/>
</dbReference>
<comment type="subcellular location">
    <subcellularLocation>
        <location evidence="2">Nucleus</location>
    </subcellularLocation>
</comment>
<dbReference type="GO" id="GO:0006260">
    <property type="term" value="P:DNA replication"/>
    <property type="evidence" value="ECO:0007669"/>
    <property type="project" value="UniProtKB-KW"/>
</dbReference>
<evidence type="ECO:0000256" key="11">
    <source>
        <dbReference type="ARBA" id="ARBA00022763"/>
    </source>
</evidence>
<evidence type="ECO:0000256" key="6">
    <source>
        <dbReference type="ARBA" id="ARBA00022457"/>
    </source>
</evidence>
<evidence type="ECO:0000256" key="19">
    <source>
        <dbReference type="ARBA" id="ARBA00049244"/>
    </source>
</evidence>
<dbReference type="Proteomes" id="UP000265515">
    <property type="component" value="Unassembled WGS sequence"/>
</dbReference>
<evidence type="ECO:0000256" key="10">
    <source>
        <dbReference type="ARBA" id="ARBA00022723"/>
    </source>
</evidence>
<dbReference type="FunFam" id="3.30.1490.100:FF:000004">
    <property type="entry name" value="DNA polymerase IV"/>
    <property type="match status" value="1"/>
</dbReference>
<keyword evidence="7" id="KW-0808">Transferase</keyword>
<dbReference type="Gene3D" id="3.30.70.270">
    <property type="match status" value="1"/>
</dbReference>
<feature type="domain" description="RanBP2-type" evidence="23">
    <location>
        <begin position="973"/>
        <end position="1002"/>
    </location>
</feature>
<accession>A0A388K2M5</accession>
<evidence type="ECO:0000256" key="20">
    <source>
        <dbReference type="PROSITE-ProRule" id="PRU00322"/>
    </source>
</evidence>
<dbReference type="InterPro" id="IPR017961">
    <property type="entry name" value="DNA_pol_Y-fam_little_finger"/>
</dbReference>
<dbReference type="Pfam" id="PF11799">
    <property type="entry name" value="IMS_C"/>
    <property type="match status" value="1"/>
</dbReference>
<keyword evidence="11" id="KW-0227">DNA damage</keyword>
<dbReference type="SMART" id="SM00547">
    <property type="entry name" value="ZnF_RBZ"/>
    <property type="match status" value="1"/>
</dbReference>
<keyword evidence="8" id="KW-0548">Nucleotidyltransferase</keyword>
<proteinExistence type="inferred from homology"/>
<dbReference type="NCBIfam" id="NF002677">
    <property type="entry name" value="PRK02406.1"/>
    <property type="match status" value="1"/>
</dbReference>
<dbReference type="EMBL" id="BFEA01000048">
    <property type="protein sequence ID" value="GBG64296.1"/>
    <property type="molecule type" value="Genomic_DNA"/>
</dbReference>
<dbReference type="GO" id="GO:0042276">
    <property type="term" value="P:error-prone translesion synthesis"/>
    <property type="evidence" value="ECO:0007669"/>
    <property type="project" value="TreeGrafter"/>
</dbReference>
<dbReference type="HAMAP" id="MF_01113">
    <property type="entry name" value="DNApol_IV"/>
    <property type="match status" value="1"/>
</dbReference>
<dbReference type="Gene3D" id="1.10.150.810">
    <property type="match status" value="2"/>
</dbReference>
<dbReference type="GO" id="GO:0008270">
    <property type="term" value="F:zinc ion binding"/>
    <property type="evidence" value="ECO:0007669"/>
    <property type="project" value="UniProtKB-KW"/>
</dbReference>
<evidence type="ECO:0000256" key="7">
    <source>
        <dbReference type="ARBA" id="ARBA00022679"/>
    </source>
</evidence>
<evidence type="ECO:0000313" key="26">
    <source>
        <dbReference type="Proteomes" id="UP000265515"/>
    </source>
</evidence>
<dbReference type="PROSITE" id="PS51907">
    <property type="entry name" value="ZF_UBZ3"/>
    <property type="match status" value="1"/>
</dbReference>
<comment type="caution">
    <text evidence="25">The sequence shown here is derived from an EMBL/GenBank/DDBJ whole genome shotgun (WGS) entry which is preliminary data.</text>
</comment>
<evidence type="ECO:0000259" key="24">
    <source>
        <dbReference type="PROSITE" id="PS51907"/>
    </source>
</evidence>
<evidence type="ECO:0000256" key="16">
    <source>
        <dbReference type="ARBA" id="ARBA00023125"/>
    </source>
</evidence>
<feature type="compositionally biased region" description="Basic and acidic residues" evidence="21">
    <location>
        <begin position="939"/>
        <end position="950"/>
    </location>
</feature>
<keyword evidence="18" id="KW-0539">Nucleus</keyword>
<dbReference type="GO" id="GO:0005634">
    <property type="term" value="C:nucleus"/>
    <property type="evidence" value="ECO:0007669"/>
    <property type="project" value="UniProtKB-SubCell"/>
</dbReference>
<dbReference type="Gene3D" id="2.30.30.380">
    <property type="entry name" value="Zn-finger domain of Sec23/24"/>
    <property type="match status" value="1"/>
</dbReference>
<dbReference type="Pfam" id="PF00817">
    <property type="entry name" value="IMS"/>
    <property type="match status" value="1"/>
</dbReference>
<evidence type="ECO:0000256" key="18">
    <source>
        <dbReference type="ARBA" id="ARBA00023242"/>
    </source>
</evidence>
<feature type="region of interest" description="Disordered" evidence="21">
    <location>
        <begin position="1249"/>
        <end position="1290"/>
    </location>
</feature>
<feature type="domain" description="UmuC" evidence="22">
    <location>
        <begin position="401"/>
        <end position="581"/>
    </location>
</feature>
<evidence type="ECO:0000256" key="15">
    <source>
        <dbReference type="ARBA" id="ARBA00022932"/>
    </source>
</evidence>
<keyword evidence="13" id="KW-0862">Zinc</keyword>
<dbReference type="Pfam" id="PF18439">
    <property type="entry name" value="zf_UBZ"/>
    <property type="match status" value="1"/>
</dbReference>
<feature type="domain" description="UBZ3-type" evidence="24">
    <location>
        <begin position="1318"/>
        <end position="1354"/>
    </location>
</feature>
<dbReference type="PANTHER" id="PTHR11076:SF33">
    <property type="entry name" value="DNA POLYMERASE KAPPA"/>
    <property type="match status" value="1"/>
</dbReference>
<dbReference type="PROSITE" id="PS50199">
    <property type="entry name" value="ZF_RANBP2_2"/>
    <property type="match status" value="1"/>
</dbReference>
<feature type="compositionally biased region" description="Low complexity" evidence="21">
    <location>
        <begin position="1380"/>
        <end position="1391"/>
    </location>
</feature>
<evidence type="ECO:0000256" key="5">
    <source>
        <dbReference type="ARBA" id="ARBA00016178"/>
    </source>
</evidence>
<dbReference type="Gene3D" id="3.30.1490.100">
    <property type="entry name" value="DNA polymerase, Y-family, little finger domain"/>
    <property type="match status" value="1"/>
</dbReference>
<evidence type="ECO:0000256" key="4">
    <source>
        <dbReference type="ARBA" id="ARBA00012417"/>
    </source>
</evidence>
<evidence type="ECO:0000256" key="1">
    <source>
        <dbReference type="ARBA" id="ARBA00001946"/>
    </source>
</evidence>
<comment type="catalytic activity">
    <reaction evidence="19">
        <text>DNA(n) + a 2'-deoxyribonucleoside 5'-triphosphate = DNA(n+1) + diphosphate</text>
        <dbReference type="Rhea" id="RHEA:22508"/>
        <dbReference type="Rhea" id="RHEA-COMP:17339"/>
        <dbReference type="Rhea" id="RHEA-COMP:17340"/>
        <dbReference type="ChEBI" id="CHEBI:33019"/>
        <dbReference type="ChEBI" id="CHEBI:61560"/>
        <dbReference type="ChEBI" id="CHEBI:173112"/>
        <dbReference type="EC" id="2.7.7.7"/>
    </reaction>
</comment>
<keyword evidence="14" id="KW-0460">Magnesium</keyword>
<keyword evidence="15" id="KW-0239">DNA-directed DNA polymerase</keyword>
<evidence type="ECO:0000259" key="23">
    <source>
        <dbReference type="PROSITE" id="PS50199"/>
    </source>
</evidence>
<dbReference type="InterPro" id="IPR050116">
    <property type="entry name" value="DNA_polymerase-Y"/>
</dbReference>
<name>A0A388K2M5_CHABU</name>
<comment type="similarity">
    <text evidence="3">Belongs to the DNA polymerase type-Y family.</text>
</comment>
<dbReference type="PROSITE" id="PS01358">
    <property type="entry name" value="ZF_RANBP2_1"/>
    <property type="match status" value="1"/>
</dbReference>
<feature type="compositionally biased region" description="Basic and acidic residues" evidence="21">
    <location>
        <begin position="1355"/>
        <end position="1366"/>
    </location>
</feature>
<feature type="region of interest" description="Disordered" evidence="21">
    <location>
        <begin position="748"/>
        <end position="771"/>
    </location>
</feature>
<dbReference type="FunFam" id="1.10.150.810:FF:000003">
    <property type="entry name" value="DNA polymerase kappa subunit"/>
    <property type="match status" value="1"/>
</dbReference>
<keyword evidence="10" id="KW-0479">Metal-binding</keyword>
<feature type="compositionally biased region" description="Polar residues" evidence="21">
    <location>
        <begin position="1249"/>
        <end position="1261"/>
    </location>
</feature>
<evidence type="ECO:0000256" key="8">
    <source>
        <dbReference type="ARBA" id="ARBA00022695"/>
    </source>
</evidence>
<sequence length="1433" mass="155890">MASSHGTTVNRLGSVVGDESDVQAGLVCCPFMSGSGPGKLNADSSARKEEVRGVIMLQQQQQRVPAAAHDPSVHGALYDPRGWEWSDEEGPQEVDLSRKQQRVPGVFAKDPGALRDTVYGPDPDGYTRSDEEGPQEGGDPSRKQQQQVPGVFGKDPGALRDTVDGPDPDGCTWSDEEGPQEGGPSRKQQQQQVPGVFAKDPGALRDTVYGPDPDGCTWSDEEGPQEGGPSRKQQQQVPGVFAKDPGALRDTVYGPDPDGCTWSDEEGPQGGQTDLSHKRRTWKFLMEGQTEPPPPKPRGEESLRPISDHQAWREYETVFTNAKAGMDGVDKQKLQQVVYEMSKGSRFFVNEQRKEATILQRIEGMKERAAEISPEARGKFQAMADRRLLELEASRDLSRVWMHVDMDAFYAAVEALDDPSLRTKPMAVGGTSMICTANYEARKYGVRAAMPGFIARKLCPHLVFVKPDFDKYTRMSELTRQVFRGYDQHFLPRSLDEAYLDITACCKQRGMSASQIAEEIRARVYEVTQLTCSAGIGPNRLIAKICSDINKPNGQYLVPNDRSAVLSFISSLSIRKVSGIGKVSEKTLKGVLSVTTCQELLDHRAMLFALYSRISADFFLAVGLGIGGSEHPKEELRKGISNERTFAPISAECQLIMKLEELAGMLESDMATEELHGRTLTLKLKTVDFEVRTRSVTLTTYICTKEEMMPHAVKLLKAELPISVRLMGLRLSNFKEARVQVSDRSQRTMSEFLSRQQENSEKQQQQQQFLSHAHGIPQATVQIYRRPLDGRPLDVVGVGDGRAPPEEQVARQSGCRDLAAVAADRQMGGVEGKSGMQLLPVTEEFPWDVISAADVQSTSGVSKEQMHVRQVGGQLTRPCTDDRVCSSTSSGVICDASSVRSGSYCVPSCPVDVQTGDKKNTTLAAKKKLGAANVAGGQNKKEEGKCDSHTGQRSPMQADASPIEEEFPPGGTDEQSWACKRCTLVNGSEQGSCEVCRTPKPDVVVKSGGKRPSSSSLSSLHTGNRGHSLRAQKTLSSFLMPLSGQSAETASPPAPSPRMRRNGPSCFPVGMHPLQHSDASPDASVNDRGLGGITAHAVAVERRRLQDGHLMTTTDMEQNSCDRTPGVVGGMRTLSRQYLPQVEAEETVKPVVRSGGKAAVEACSETKAASRDAGPNRVHNEAAGESYDVRDPERGEERRWSGDLATGFERLDMDAGVAIGGEESFGGEAVQSDEFLLCNKDRASRSFTTVDLASKEPNPSRSRVPAKGGGVERGGREGSEEPGVEGVTGSQEMECRKACIAVAAEASGEGASAVVQHEEDNSWVCEICGATVFGGQRAREEHEDYHLALELDKQEKESTRGLHERPQWPVRDSATKRRAAGSGAQGQQKGADMVLKKRQRKQGTHGAQPTKKEEKQVKPSGGPIDAFLCIVKK</sequence>
<dbReference type="FunFam" id="3.40.1170.60:FF:000002">
    <property type="entry name" value="Polymerase (DNA directed) kappa"/>
    <property type="match status" value="1"/>
</dbReference>
<evidence type="ECO:0000256" key="14">
    <source>
        <dbReference type="ARBA" id="ARBA00022842"/>
    </source>
</evidence>
<evidence type="ECO:0000256" key="13">
    <source>
        <dbReference type="ARBA" id="ARBA00022833"/>
    </source>
</evidence>
<keyword evidence="26" id="KW-1185">Reference proteome</keyword>
<dbReference type="InterPro" id="IPR043128">
    <property type="entry name" value="Rev_trsase/Diguanyl_cyclase"/>
</dbReference>
<evidence type="ECO:0000259" key="22">
    <source>
        <dbReference type="PROSITE" id="PS50173"/>
    </source>
</evidence>
<evidence type="ECO:0000256" key="17">
    <source>
        <dbReference type="ARBA" id="ARBA00023204"/>
    </source>
</evidence>
<gene>
    <name evidence="25" type="ORF">CBR_g41215</name>
</gene>
<comment type="cofactor">
    <cofactor evidence="1">
        <name>Mg(2+)</name>
        <dbReference type="ChEBI" id="CHEBI:18420"/>
    </cofactor>
</comment>
<dbReference type="InterPro" id="IPR036443">
    <property type="entry name" value="Znf_RanBP2_sf"/>
</dbReference>
<evidence type="ECO:0000313" key="25">
    <source>
        <dbReference type="EMBL" id="GBG64296.1"/>
    </source>
</evidence>
<keyword evidence="17" id="KW-0234">DNA repair</keyword>
<keyword evidence="9" id="KW-0235">DNA replication</keyword>
<dbReference type="GO" id="GO:0003684">
    <property type="term" value="F:damaged DNA binding"/>
    <property type="evidence" value="ECO:0007669"/>
    <property type="project" value="InterPro"/>
</dbReference>
<dbReference type="SUPFAM" id="SSF100879">
    <property type="entry name" value="Lesion bypass DNA polymerase (Y-family), little finger domain"/>
    <property type="match status" value="1"/>
</dbReference>
<keyword evidence="16" id="KW-0238">DNA-binding</keyword>
<protein>
    <recommendedName>
        <fullName evidence="5">DNA polymerase kappa</fullName>
        <ecNumber evidence="4">2.7.7.7</ecNumber>
    </recommendedName>
</protein>
<dbReference type="GO" id="GO:0006281">
    <property type="term" value="P:DNA repair"/>
    <property type="evidence" value="ECO:0007669"/>
    <property type="project" value="UniProtKB-KW"/>
</dbReference>